<dbReference type="Proteomes" id="UP000813824">
    <property type="component" value="Unassembled WGS sequence"/>
</dbReference>
<dbReference type="PANTHER" id="PTHR31356">
    <property type="entry name" value="THYLAKOID LUMENAL 29 KDA PROTEIN, CHLOROPLASTIC-RELATED"/>
    <property type="match status" value="1"/>
</dbReference>
<protein>
    <recommendedName>
        <fullName evidence="8">Peroxidase</fullName>
        <ecNumber evidence="8">1.11.1.-</ecNumber>
    </recommendedName>
</protein>
<keyword evidence="5" id="KW-0479">Metal-binding</keyword>
<comment type="caution">
    <text evidence="10">The sequence shown here is derived from an EMBL/GenBank/DDBJ whole genome shotgun (WGS) entry which is preliminary data.</text>
</comment>
<dbReference type="GO" id="GO:0020037">
    <property type="term" value="F:heme binding"/>
    <property type="evidence" value="ECO:0007669"/>
    <property type="project" value="UniProtKB-UniRule"/>
</dbReference>
<dbReference type="GO" id="GO:0046872">
    <property type="term" value="F:metal ion binding"/>
    <property type="evidence" value="ECO:0007669"/>
    <property type="project" value="UniProtKB-UniRule"/>
</dbReference>
<organism evidence="10 11">
    <name type="scientific">Cristinia sonorae</name>
    <dbReference type="NCBI Taxonomy" id="1940300"/>
    <lineage>
        <taxon>Eukaryota</taxon>
        <taxon>Fungi</taxon>
        <taxon>Dikarya</taxon>
        <taxon>Basidiomycota</taxon>
        <taxon>Agaricomycotina</taxon>
        <taxon>Agaricomycetes</taxon>
        <taxon>Agaricomycetidae</taxon>
        <taxon>Agaricales</taxon>
        <taxon>Pleurotineae</taxon>
        <taxon>Stephanosporaceae</taxon>
        <taxon>Cristinia</taxon>
    </lineage>
</organism>
<gene>
    <name evidence="10" type="ORF">BXZ70DRAFT_899390</name>
</gene>
<keyword evidence="4" id="KW-0349">Heme</keyword>
<accession>A0A8K0UIJ6</accession>
<evidence type="ECO:0000313" key="11">
    <source>
        <dbReference type="Proteomes" id="UP000813824"/>
    </source>
</evidence>
<dbReference type="InterPro" id="IPR002016">
    <property type="entry name" value="Haem_peroxidase"/>
</dbReference>
<dbReference type="GO" id="GO:0034599">
    <property type="term" value="P:cellular response to oxidative stress"/>
    <property type="evidence" value="ECO:0007669"/>
    <property type="project" value="InterPro"/>
</dbReference>
<keyword evidence="6 8" id="KW-0560">Oxidoreductase</keyword>
<evidence type="ECO:0000256" key="6">
    <source>
        <dbReference type="ARBA" id="ARBA00023002"/>
    </source>
</evidence>
<evidence type="ECO:0000256" key="2">
    <source>
        <dbReference type="ARBA" id="ARBA00005997"/>
    </source>
</evidence>
<proteinExistence type="inferred from homology"/>
<keyword evidence="11" id="KW-1185">Reference proteome</keyword>
<dbReference type="Gene3D" id="1.10.420.10">
    <property type="entry name" value="Peroxidase, domain 2"/>
    <property type="match status" value="1"/>
</dbReference>
<keyword evidence="7" id="KW-0408">Iron</keyword>
<dbReference type="InterPro" id="IPR010255">
    <property type="entry name" value="Haem_peroxidase_sf"/>
</dbReference>
<keyword evidence="3 8" id="KW-0575">Peroxidase</keyword>
<dbReference type="InterPro" id="IPR002207">
    <property type="entry name" value="Peroxidase_I"/>
</dbReference>
<name>A0A8K0UIJ6_9AGAR</name>
<dbReference type="OrthoDB" id="2144714at2759"/>
<comment type="similarity">
    <text evidence="2">Belongs to the peroxidase family. Cytochrome c peroxidase subfamily.</text>
</comment>
<evidence type="ECO:0000256" key="4">
    <source>
        <dbReference type="ARBA" id="ARBA00022617"/>
    </source>
</evidence>
<dbReference type="EC" id="1.11.1.-" evidence="8"/>
<evidence type="ECO:0000256" key="3">
    <source>
        <dbReference type="ARBA" id="ARBA00022559"/>
    </source>
</evidence>
<evidence type="ECO:0000259" key="9">
    <source>
        <dbReference type="PROSITE" id="PS50873"/>
    </source>
</evidence>
<comment type="function">
    <text evidence="1">Destroys radicals which are normally produced within the cells and which are toxic to biological systems.</text>
</comment>
<evidence type="ECO:0000256" key="7">
    <source>
        <dbReference type="ARBA" id="ARBA00023004"/>
    </source>
</evidence>
<dbReference type="Pfam" id="PF00141">
    <property type="entry name" value="peroxidase"/>
    <property type="match status" value="1"/>
</dbReference>
<dbReference type="PRINTS" id="PR00458">
    <property type="entry name" value="PEROXIDASE"/>
</dbReference>
<dbReference type="EMBL" id="JAEVFJ010000039">
    <property type="protein sequence ID" value="KAH8088913.1"/>
    <property type="molecule type" value="Genomic_DNA"/>
</dbReference>
<dbReference type="AlphaFoldDB" id="A0A8K0UIJ6"/>
<dbReference type="PRINTS" id="PR00459">
    <property type="entry name" value="ASPEROXIDASE"/>
</dbReference>
<evidence type="ECO:0000256" key="5">
    <source>
        <dbReference type="ARBA" id="ARBA00022723"/>
    </source>
</evidence>
<evidence type="ECO:0000313" key="10">
    <source>
        <dbReference type="EMBL" id="KAH8088913.1"/>
    </source>
</evidence>
<feature type="domain" description="Plant heme peroxidase family profile" evidence="9">
    <location>
        <begin position="108"/>
        <end position="315"/>
    </location>
</feature>
<dbReference type="PROSITE" id="PS50873">
    <property type="entry name" value="PEROXIDASE_4"/>
    <property type="match status" value="1"/>
</dbReference>
<dbReference type="GO" id="GO:0004601">
    <property type="term" value="F:peroxidase activity"/>
    <property type="evidence" value="ECO:0007669"/>
    <property type="project" value="UniProtKB-KW"/>
</dbReference>
<dbReference type="SUPFAM" id="SSF48113">
    <property type="entry name" value="Heme-dependent peroxidases"/>
    <property type="match status" value="1"/>
</dbReference>
<evidence type="ECO:0000256" key="1">
    <source>
        <dbReference type="ARBA" id="ARBA00003917"/>
    </source>
</evidence>
<dbReference type="GO" id="GO:0042744">
    <property type="term" value="P:hydrogen peroxide catabolic process"/>
    <property type="evidence" value="ECO:0007669"/>
    <property type="project" value="TreeGrafter"/>
</dbReference>
<dbReference type="Gene3D" id="1.10.520.10">
    <property type="match status" value="1"/>
</dbReference>
<evidence type="ECO:0000256" key="8">
    <source>
        <dbReference type="RuleBase" id="RU363051"/>
    </source>
</evidence>
<sequence>MAENTWPNRLLYELDSQLYDREGYNARNLPVAMRPDCSFFFFGDSPGRSNAADWIRTAYHDMATHNSAEGSGGLDASIRFETGRPENAGTGFNNTLIFIRPLANRYFSLSDDIALAAVTAIEMCGGPKIPFRGGRVDATEANIAGVPEPQQSLDEHIANFARQGFSHEEMISLTACGHTFGGIQHSAFPDIAPPSSDSRNTDGNAPFDTTFAHFDNKIATDYLDGTTANPLVIGHNVTTRSDLRIFSSDGNETMSKFTNPAVFKETCTNLFSRMINAVPNSVTLTDVIEPIKFKPVAVQLVWIGDGNLRLQGEVRVWDSTPSEIRLKWKTKNGDTASQSAILVHNPDHTTKPLIPDSPSLTSQWFDFPPILINATESVSKFWFEVKNSDGSVTVEDLDGTGYPIQDAVLITKNSCVSFATGTTKFIVNFAVSH</sequence>
<reference evidence="10" key="1">
    <citation type="journal article" date="2021" name="New Phytol.">
        <title>Evolutionary innovations through gain and loss of genes in the ectomycorrhizal Boletales.</title>
        <authorList>
            <person name="Wu G."/>
            <person name="Miyauchi S."/>
            <person name="Morin E."/>
            <person name="Kuo A."/>
            <person name="Drula E."/>
            <person name="Varga T."/>
            <person name="Kohler A."/>
            <person name="Feng B."/>
            <person name="Cao Y."/>
            <person name="Lipzen A."/>
            <person name="Daum C."/>
            <person name="Hundley H."/>
            <person name="Pangilinan J."/>
            <person name="Johnson J."/>
            <person name="Barry K."/>
            <person name="LaButti K."/>
            <person name="Ng V."/>
            <person name="Ahrendt S."/>
            <person name="Min B."/>
            <person name="Choi I.G."/>
            <person name="Park H."/>
            <person name="Plett J.M."/>
            <person name="Magnuson J."/>
            <person name="Spatafora J.W."/>
            <person name="Nagy L.G."/>
            <person name="Henrissat B."/>
            <person name="Grigoriev I.V."/>
            <person name="Yang Z.L."/>
            <person name="Xu J."/>
            <person name="Martin F.M."/>
        </authorList>
    </citation>
    <scope>NUCLEOTIDE SEQUENCE</scope>
    <source>
        <strain evidence="10">KKN 215</strain>
    </source>
</reference>
<dbReference type="GO" id="GO:0000302">
    <property type="term" value="P:response to reactive oxygen species"/>
    <property type="evidence" value="ECO:0007669"/>
    <property type="project" value="TreeGrafter"/>
</dbReference>
<dbReference type="PANTHER" id="PTHR31356:SF53">
    <property type="entry name" value="HEME PEROXIDASE"/>
    <property type="match status" value="1"/>
</dbReference>
<dbReference type="InterPro" id="IPR044831">
    <property type="entry name" value="Ccp1-like"/>
</dbReference>